<sequence>MFTYIWMVLRRCKLARINKFIIINKTRNIFSKRQFRSTLSILIKYSTSYKRSNFRPYTLSRRLFPFRCRTIISTGHTIIRLCC</sequence>
<proteinExistence type="predicted"/>
<organism evidence="1 2">
    <name type="scientific">Rhynocoris fuscipes</name>
    <dbReference type="NCBI Taxonomy" id="488301"/>
    <lineage>
        <taxon>Eukaryota</taxon>
        <taxon>Metazoa</taxon>
        <taxon>Ecdysozoa</taxon>
        <taxon>Arthropoda</taxon>
        <taxon>Hexapoda</taxon>
        <taxon>Insecta</taxon>
        <taxon>Pterygota</taxon>
        <taxon>Neoptera</taxon>
        <taxon>Paraneoptera</taxon>
        <taxon>Hemiptera</taxon>
        <taxon>Heteroptera</taxon>
        <taxon>Panheteroptera</taxon>
        <taxon>Cimicomorpha</taxon>
        <taxon>Reduviidae</taxon>
        <taxon>Harpactorinae</taxon>
        <taxon>Harpactorini</taxon>
        <taxon>Rhynocoris</taxon>
    </lineage>
</organism>
<accession>A0AAW1CKR2</accession>
<reference evidence="1 2" key="1">
    <citation type="submission" date="2022-12" db="EMBL/GenBank/DDBJ databases">
        <title>Chromosome-level genome assembly of true bugs.</title>
        <authorList>
            <person name="Ma L."/>
            <person name="Li H."/>
        </authorList>
    </citation>
    <scope>NUCLEOTIDE SEQUENCE [LARGE SCALE GENOMIC DNA]</scope>
    <source>
        <strain evidence="1">Lab_2022b</strain>
    </source>
</reference>
<dbReference type="Proteomes" id="UP001461498">
    <property type="component" value="Unassembled WGS sequence"/>
</dbReference>
<protein>
    <submittedName>
        <fullName evidence="1">Uncharacterized protein</fullName>
    </submittedName>
</protein>
<comment type="caution">
    <text evidence="1">The sequence shown here is derived from an EMBL/GenBank/DDBJ whole genome shotgun (WGS) entry which is preliminary data.</text>
</comment>
<keyword evidence="2" id="KW-1185">Reference proteome</keyword>
<name>A0AAW1CKR2_9HEMI</name>
<gene>
    <name evidence="1" type="ORF">O3M35_012937</name>
</gene>
<dbReference type="EMBL" id="JAPXFL010000048">
    <property type="protein sequence ID" value="KAK9496830.1"/>
    <property type="molecule type" value="Genomic_DNA"/>
</dbReference>
<evidence type="ECO:0000313" key="2">
    <source>
        <dbReference type="Proteomes" id="UP001461498"/>
    </source>
</evidence>
<dbReference type="AlphaFoldDB" id="A0AAW1CKR2"/>
<evidence type="ECO:0000313" key="1">
    <source>
        <dbReference type="EMBL" id="KAK9496830.1"/>
    </source>
</evidence>